<gene>
    <name evidence="1" type="ORF">SSSM7_052</name>
</gene>
<dbReference type="GeneID" id="10328621"/>
<dbReference type="EMBL" id="GU071098">
    <property type="protein sequence ID" value="ADO98118.1"/>
    <property type="molecule type" value="Genomic_DNA"/>
</dbReference>
<sequence>MKTLILTDTEFDRLFEIFEPTYFSLKKSVESKYDPDLSNDIRDYISHDIYRKMLAVDGGL</sequence>
<evidence type="ECO:0000313" key="1">
    <source>
        <dbReference type="EMBL" id="ADO98118.1"/>
    </source>
</evidence>
<proteinExistence type="predicted"/>
<dbReference type="Proteomes" id="UP000006527">
    <property type="component" value="Segment"/>
</dbReference>
<reference evidence="1 2" key="1">
    <citation type="journal article" date="2010" name="Environ. Microbiol.">
        <title>Genomic analysis of oceanic cyanobacterial myoviruses compared with T4-like myoviruses from diverse hosts and environments.</title>
        <authorList>
            <person name="Sullivan M.B."/>
            <person name="Huang K.H."/>
            <person name="Ignacio-Espinoza J.C."/>
            <person name="Berlin A.M."/>
            <person name="Kelly L."/>
            <person name="Weigele P.R."/>
            <person name="DeFrancesco A.S."/>
            <person name="Kern S.E."/>
            <person name="Thompson L.R."/>
            <person name="Young S."/>
            <person name="Yandava C."/>
            <person name="Fu R."/>
            <person name="Krastins B."/>
            <person name="Chase M."/>
            <person name="Sarracino D."/>
            <person name="Osburne M.S."/>
            <person name="Henn M.R."/>
            <person name="Chisholm S.W."/>
        </authorList>
    </citation>
    <scope>NUCLEOTIDE SEQUENCE [LARGE SCALE GENOMIC DNA]</scope>
    <source>
        <strain evidence="1">8109-3</strain>
    </source>
</reference>
<organism evidence="1 2">
    <name type="scientific">Synechococcus phage S-SSM7</name>
    <dbReference type="NCBI Taxonomy" id="445686"/>
    <lineage>
        <taxon>Viruses</taxon>
        <taxon>Duplodnaviria</taxon>
        <taxon>Heunggongvirae</taxon>
        <taxon>Uroviricota</taxon>
        <taxon>Caudoviricetes</taxon>
        <taxon>Pantevenvirales</taxon>
        <taxon>Kyanoviridae</taxon>
        <taxon>Lipsvirus</taxon>
        <taxon>Lipsvirus ssm7</taxon>
    </lineage>
</organism>
<dbReference type="KEGG" id="vg:10328621"/>
<name>E3SKX0_9CAUD</name>
<dbReference type="RefSeq" id="YP_004324105.1">
    <property type="nucleotide sequence ID" value="NC_015287.1"/>
</dbReference>
<evidence type="ECO:0000313" key="2">
    <source>
        <dbReference type="Proteomes" id="UP000006527"/>
    </source>
</evidence>
<accession>E3SKX0</accession>
<keyword evidence="2" id="KW-1185">Reference proteome</keyword>
<protein>
    <submittedName>
        <fullName evidence="1">Uncharacterized protein</fullName>
    </submittedName>
</protein>